<dbReference type="GO" id="GO:0004038">
    <property type="term" value="F:allantoinase activity"/>
    <property type="evidence" value="ECO:0007669"/>
    <property type="project" value="TreeGrafter"/>
</dbReference>
<gene>
    <name evidence="3" type="ORF">SAMN05421761_11957</name>
</gene>
<evidence type="ECO:0000313" key="3">
    <source>
        <dbReference type="EMBL" id="SIT13084.1"/>
    </source>
</evidence>
<name>A0A1N7PR28_9BACT</name>
<evidence type="ECO:0000313" key="4">
    <source>
        <dbReference type="Proteomes" id="UP000186026"/>
    </source>
</evidence>
<reference evidence="4" key="1">
    <citation type="submission" date="2017-01" db="EMBL/GenBank/DDBJ databases">
        <authorList>
            <person name="Varghese N."/>
            <person name="Submissions S."/>
        </authorList>
    </citation>
    <scope>NUCLEOTIDE SEQUENCE [LARGE SCALE GENOMIC DNA]</scope>
    <source>
        <strain evidence="4">DSM 46698</strain>
    </source>
</reference>
<dbReference type="Gene3D" id="3.20.20.140">
    <property type="entry name" value="Metal-dependent hydrolases"/>
    <property type="match status" value="1"/>
</dbReference>
<dbReference type="GO" id="GO:0006221">
    <property type="term" value="P:pyrimidine nucleotide biosynthetic process"/>
    <property type="evidence" value="ECO:0007669"/>
    <property type="project" value="UniProtKB-KW"/>
</dbReference>
<proteinExistence type="predicted"/>
<evidence type="ECO:0000256" key="1">
    <source>
        <dbReference type="ARBA" id="ARBA00022975"/>
    </source>
</evidence>
<dbReference type="InterPro" id="IPR032466">
    <property type="entry name" value="Metal_Hydrolase"/>
</dbReference>
<keyword evidence="1" id="KW-0665">Pyrimidine biosynthesis</keyword>
<dbReference type="InterPro" id="IPR050138">
    <property type="entry name" value="DHOase/Allantoinase_Hydrolase"/>
</dbReference>
<organism evidence="3 4">
    <name type="scientific">Belliella pelovolcani</name>
    <dbReference type="NCBI Taxonomy" id="529505"/>
    <lineage>
        <taxon>Bacteria</taxon>
        <taxon>Pseudomonadati</taxon>
        <taxon>Bacteroidota</taxon>
        <taxon>Cytophagia</taxon>
        <taxon>Cytophagales</taxon>
        <taxon>Cyclobacteriaceae</taxon>
        <taxon>Belliella</taxon>
    </lineage>
</organism>
<dbReference type="Pfam" id="PF12890">
    <property type="entry name" value="DHOase"/>
    <property type="match status" value="1"/>
</dbReference>
<dbReference type="GO" id="GO:0005737">
    <property type="term" value="C:cytoplasm"/>
    <property type="evidence" value="ECO:0007669"/>
    <property type="project" value="TreeGrafter"/>
</dbReference>
<keyword evidence="4" id="KW-1185">Reference proteome</keyword>
<dbReference type="RefSeq" id="WP_076502850.1">
    <property type="nucleotide sequence ID" value="NZ_FTOP01000019.1"/>
</dbReference>
<sequence>MTILLKSLSFIDSKGIHKPDDYIFDGGSFVKAAPTIPKQIDQTLDCTGLFGSAGWVDLRCMACEPGEEYKESLDSLGALLQASGFSKAVLMPNTHPAIQNKNDIQFLKSKTSGWFTEAVIQASITKDNKGEDFTDILDLNSHGAFVFGDGLNPLSNPDRLAKVLQYLQKFDGILFDHSYEPLLALFGQMHEGLVSTKIGMKGIPGLAEEIAVKKNLDILRYTGGRLHFQTISTKGAVEAIRLAKQEGLSVTCDTSIYHLLFSDEDLQTFDSNFKVNPPFRDHENILALIEGLQDGTIDALVSNHQPQDIDAKHMEFDLAQSGTIGLQTFLPAMAKLSDQLGWQLLISKITDGPRRVLGEDLSSISSLTIFDPSEAWHYNHKSNLSLSSNHPWMNSTLQGKVKFVINRDKLNKL</sequence>
<dbReference type="InterPro" id="IPR004722">
    <property type="entry name" value="DHOase"/>
</dbReference>
<dbReference type="InterPro" id="IPR024403">
    <property type="entry name" value="DHOase_cat"/>
</dbReference>
<dbReference type="GO" id="GO:0046872">
    <property type="term" value="F:metal ion binding"/>
    <property type="evidence" value="ECO:0007669"/>
    <property type="project" value="InterPro"/>
</dbReference>
<dbReference type="PANTHER" id="PTHR43668:SF2">
    <property type="entry name" value="ALLANTOINASE"/>
    <property type="match status" value="1"/>
</dbReference>
<dbReference type="Gene3D" id="2.30.40.10">
    <property type="entry name" value="Urease, subunit C, domain 1"/>
    <property type="match status" value="1"/>
</dbReference>
<dbReference type="GO" id="GO:0006145">
    <property type="term" value="P:purine nucleobase catabolic process"/>
    <property type="evidence" value="ECO:0007669"/>
    <property type="project" value="TreeGrafter"/>
</dbReference>
<dbReference type="InterPro" id="IPR011059">
    <property type="entry name" value="Metal-dep_hydrolase_composite"/>
</dbReference>
<dbReference type="GO" id="GO:0004151">
    <property type="term" value="F:dihydroorotase activity"/>
    <property type="evidence" value="ECO:0007669"/>
    <property type="project" value="InterPro"/>
</dbReference>
<dbReference type="CDD" id="cd01317">
    <property type="entry name" value="DHOase_IIa"/>
    <property type="match status" value="1"/>
</dbReference>
<protein>
    <submittedName>
        <fullName evidence="3">Dihydroorotase</fullName>
    </submittedName>
</protein>
<dbReference type="SUPFAM" id="SSF51556">
    <property type="entry name" value="Metallo-dependent hydrolases"/>
    <property type="match status" value="1"/>
</dbReference>
<dbReference type="STRING" id="529505.SAMN05421761_11957"/>
<feature type="domain" description="Dihydroorotase catalytic" evidence="2">
    <location>
        <begin position="54"/>
        <end position="234"/>
    </location>
</feature>
<dbReference type="Proteomes" id="UP000186026">
    <property type="component" value="Unassembled WGS sequence"/>
</dbReference>
<dbReference type="EMBL" id="FTOP01000019">
    <property type="protein sequence ID" value="SIT13084.1"/>
    <property type="molecule type" value="Genomic_DNA"/>
</dbReference>
<evidence type="ECO:0000259" key="2">
    <source>
        <dbReference type="Pfam" id="PF12890"/>
    </source>
</evidence>
<dbReference type="AlphaFoldDB" id="A0A1N7PR28"/>
<accession>A0A1N7PR28</accession>
<dbReference type="PANTHER" id="PTHR43668">
    <property type="entry name" value="ALLANTOINASE"/>
    <property type="match status" value="1"/>
</dbReference>
<dbReference type="OrthoDB" id="9765462at2"/>